<evidence type="ECO:0000313" key="2">
    <source>
        <dbReference type="Proteomes" id="UP001500909"/>
    </source>
</evidence>
<name>A0ABP3JR06_9ACTN</name>
<dbReference type="Proteomes" id="UP001500909">
    <property type="component" value="Unassembled WGS sequence"/>
</dbReference>
<accession>A0ABP3JR06</accession>
<keyword evidence="2" id="KW-1185">Reference proteome</keyword>
<dbReference type="EMBL" id="BAAABY010000016">
    <property type="protein sequence ID" value="GAA0458822.1"/>
    <property type="molecule type" value="Genomic_DNA"/>
</dbReference>
<sequence length="102" mass="11328">MDCVGGNGSGDSYQTCTTVEGTGLRVKLWQTSAYSSLGGQHVYARFYVNGKRVHTVKKYTGAPKRLAANFPGKLPRKFRNGTRLCNVWSVNSHYKSCITVHR</sequence>
<reference evidence="2" key="1">
    <citation type="journal article" date="2019" name="Int. J. Syst. Evol. Microbiol.">
        <title>The Global Catalogue of Microorganisms (GCM) 10K type strain sequencing project: providing services to taxonomists for standard genome sequencing and annotation.</title>
        <authorList>
            <consortium name="The Broad Institute Genomics Platform"/>
            <consortium name="The Broad Institute Genome Sequencing Center for Infectious Disease"/>
            <person name="Wu L."/>
            <person name="Ma J."/>
        </authorList>
    </citation>
    <scope>NUCLEOTIDE SEQUENCE [LARGE SCALE GENOMIC DNA]</scope>
    <source>
        <strain evidence="2">JCM 4805</strain>
    </source>
</reference>
<comment type="caution">
    <text evidence="1">The sequence shown here is derived from an EMBL/GenBank/DDBJ whole genome shotgun (WGS) entry which is preliminary data.</text>
</comment>
<gene>
    <name evidence="1" type="ORF">GCM10010361_23510</name>
</gene>
<proteinExistence type="predicted"/>
<protein>
    <submittedName>
        <fullName evidence="1">Uncharacterized protein</fullName>
    </submittedName>
</protein>
<organism evidence="1 2">
    <name type="scientific">Streptomyces olivaceiscleroticus</name>
    <dbReference type="NCBI Taxonomy" id="68245"/>
    <lineage>
        <taxon>Bacteria</taxon>
        <taxon>Bacillati</taxon>
        <taxon>Actinomycetota</taxon>
        <taxon>Actinomycetes</taxon>
        <taxon>Kitasatosporales</taxon>
        <taxon>Streptomycetaceae</taxon>
        <taxon>Streptomyces</taxon>
    </lineage>
</organism>
<evidence type="ECO:0000313" key="1">
    <source>
        <dbReference type="EMBL" id="GAA0458822.1"/>
    </source>
</evidence>